<dbReference type="InterPro" id="IPR024411">
    <property type="entry name" value="Tail_terminator_phage"/>
</dbReference>
<reference evidence="1 2" key="1">
    <citation type="submission" date="2023-02" db="EMBL/GenBank/DDBJ databases">
        <authorList>
            <person name="Liu G."/>
        </authorList>
    </citation>
    <scope>NUCLEOTIDE SEQUENCE [LARGE SCALE GENOMIC DNA]</scope>
    <source>
        <strain evidence="1 2">DSM 23008</strain>
    </source>
</reference>
<dbReference type="Pfam" id="PF12691">
    <property type="entry name" value="Phage_tail_terminator_6"/>
    <property type="match status" value="1"/>
</dbReference>
<proteinExistence type="predicted"/>
<name>A0ABY7W4J0_9BACI</name>
<accession>A0ABY7W4J0</accession>
<gene>
    <name evidence="1" type="ORF">PQ477_15830</name>
</gene>
<dbReference type="RefSeq" id="WP_274272463.1">
    <property type="nucleotide sequence ID" value="NZ_CP117834.1"/>
</dbReference>
<evidence type="ECO:0000313" key="2">
    <source>
        <dbReference type="Proteomes" id="UP001215143"/>
    </source>
</evidence>
<dbReference type="EMBL" id="CP117834">
    <property type="protein sequence ID" value="WDF02956.1"/>
    <property type="molecule type" value="Genomic_DNA"/>
</dbReference>
<protein>
    <submittedName>
        <fullName evidence="1">Minor capsid protein</fullName>
    </submittedName>
</protein>
<dbReference type="Proteomes" id="UP001215143">
    <property type="component" value="Chromosome"/>
</dbReference>
<organism evidence="1 2">
    <name type="scientific">Shouchella hunanensis</name>
    <dbReference type="NCBI Taxonomy" id="766894"/>
    <lineage>
        <taxon>Bacteria</taxon>
        <taxon>Bacillati</taxon>
        <taxon>Bacillota</taxon>
        <taxon>Bacilli</taxon>
        <taxon>Bacillales</taxon>
        <taxon>Bacillaceae</taxon>
        <taxon>Shouchella</taxon>
    </lineage>
</organism>
<keyword evidence="2" id="KW-1185">Reference proteome</keyword>
<evidence type="ECO:0000313" key="1">
    <source>
        <dbReference type="EMBL" id="WDF02956.1"/>
    </source>
</evidence>
<sequence>MTMDFLERLVKDALGGRRYFAEVVSGVTRDGNSIAVIATPSNDIRHYYDGTYDQGFTFQVTTKHENELTSYQTLLLISDLLKNLRDVPSDNDSYEFNGIELTTVPNIIGKDDRYYYYSAMFKADLYIKRSELHETI</sequence>